<gene>
    <name evidence="7" type="ORF">H8S01_10810</name>
</gene>
<evidence type="ECO:0000256" key="2">
    <source>
        <dbReference type="ARBA" id="ARBA00012224"/>
    </source>
</evidence>
<dbReference type="NCBIfam" id="TIGR04350">
    <property type="entry name" value="C_S_lyase_PatB"/>
    <property type="match status" value="1"/>
</dbReference>
<evidence type="ECO:0000313" key="7">
    <source>
        <dbReference type="EMBL" id="MBC5681449.1"/>
    </source>
</evidence>
<evidence type="ECO:0000256" key="5">
    <source>
        <dbReference type="ARBA" id="ARBA00037974"/>
    </source>
</evidence>
<dbReference type="InterPro" id="IPR015424">
    <property type="entry name" value="PyrdxlP-dep_Trfase"/>
</dbReference>
<dbReference type="PANTHER" id="PTHR43525:SF1">
    <property type="entry name" value="PROTEIN MALY"/>
    <property type="match status" value="1"/>
</dbReference>
<dbReference type="Proteomes" id="UP000628463">
    <property type="component" value="Unassembled WGS sequence"/>
</dbReference>
<sequence length="390" mass="44547">MKNRKFFDEITDRTGTHSIKWDRVKEGGLAMWIADMDFRTPQAVTDSIIKRAENGIFGYTDIPDEWYCAYQKWWKDRYNFSINKEWLIFTTGVIPAISSIIRKMTTPAENVVVMTPVYNMFFDSILDNGRNVLESRLVYNDGKYSIDFADLEEKLANPQTSMMILCNPHNPTGNIWDRDILDKIGKLCKKYHVLVVSDEIHCDITKPGISYIPFASVSDVCRDNCITCVAPTKTFNIAGIQTAAVIVADENIRHRVITGLETDHLAETNVFAADAAAAAYSEGGEWLDDLREYLWENRQFAEKFIKERIPQIKPVESDATYLMWLDCTDIASDSDELKDFICERSGLYVSSGSAYRSNGGFLRFNIACPQKMLEDGLKRLEKSVKEWKCS</sequence>
<keyword evidence="3" id="KW-0663">Pyridoxal phosphate</keyword>
<dbReference type="Gene3D" id="3.40.640.10">
    <property type="entry name" value="Type I PLP-dependent aspartate aminotransferase-like (Major domain)"/>
    <property type="match status" value="1"/>
</dbReference>
<dbReference type="PANTHER" id="PTHR43525">
    <property type="entry name" value="PROTEIN MALY"/>
    <property type="match status" value="1"/>
</dbReference>
<evidence type="ECO:0000256" key="1">
    <source>
        <dbReference type="ARBA" id="ARBA00001933"/>
    </source>
</evidence>
<dbReference type="Gene3D" id="3.90.1150.10">
    <property type="entry name" value="Aspartate Aminotransferase, domain 1"/>
    <property type="match status" value="1"/>
</dbReference>
<dbReference type="InterPro" id="IPR051798">
    <property type="entry name" value="Class-II_PLP-Dep_Aminotrans"/>
</dbReference>
<comment type="caution">
    <text evidence="7">The sequence shown here is derived from an EMBL/GenBank/DDBJ whole genome shotgun (WGS) entry which is preliminary data.</text>
</comment>
<keyword evidence="7" id="KW-0808">Transferase</keyword>
<comment type="similarity">
    <text evidence="5">Belongs to the class-II pyridoxal-phosphate-dependent aminotransferase family. MalY/PatB cystathionine beta-lyase subfamily.</text>
</comment>
<dbReference type="Pfam" id="PF00155">
    <property type="entry name" value="Aminotran_1_2"/>
    <property type="match status" value="1"/>
</dbReference>
<evidence type="ECO:0000259" key="6">
    <source>
        <dbReference type="Pfam" id="PF00155"/>
    </source>
</evidence>
<evidence type="ECO:0000313" key="8">
    <source>
        <dbReference type="Proteomes" id="UP000628463"/>
    </source>
</evidence>
<evidence type="ECO:0000256" key="3">
    <source>
        <dbReference type="ARBA" id="ARBA00022898"/>
    </source>
</evidence>
<keyword evidence="7" id="KW-0032">Aminotransferase</keyword>
<dbReference type="InterPro" id="IPR027619">
    <property type="entry name" value="C-S_lyase_PatB-like"/>
</dbReference>
<feature type="domain" description="Aminotransferase class I/classII large" evidence="6">
    <location>
        <begin position="36"/>
        <end position="380"/>
    </location>
</feature>
<dbReference type="EMBL" id="JACOPD010000007">
    <property type="protein sequence ID" value="MBC5681449.1"/>
    <property type="molecule type" value="Genomic_DNA"/>
</dbReference>
<dbReference type="InterPro" id="IPR015421">
    <property type="entry name" value="PyrdxlP-dep_Trfase_major"/>
</dbReference>
<comment type="cofactor">
    <cofactor evidence="1">
        <name>pyridoxal 5'-phosphate</name>
        <dbReference type="ChEBI" id="CHEBI:597326"/>
    </cofactor>
</comment>
<dbReference type="SUPFAM" id="SSF53383">
    <property type="entry name" value="PLP-dependent transferases"/>
    <property type="match status" value="1"/>
</dbReference>
<proteinExistence type="inferred from homology"/>
<dbReference type="CDD" id="cd00609">
    <property type="entry name" value="AAT_like"/>
    <property type="match status" value="1"/>
</dbReference>
<dbReference type="RefSeq" id="WP_186837205.1">
    <property type="nucleotide sequence ID" value="NZ_JACOPD010000007.1"/>
</dbReference>
<dbReference type="GO" id="GO:0008483">
    <property type="term" value="F:transaminase activity"/>
    <property type="evidence" value="ECO:0007669"/>
    <property type="project" value="UniProtKB-KW"/>
</dbReference>
<reference evidence="7 8" key="1">
    <citation type="submission" date="2020-08" db="EMBL/GenBank/DDBJ databases">
        <title>Genome public.</title>
        <authorList>
            <person name="Liu C."/>
            <person name="Sun Q."/>
        </authorList>
    </citation>
    <scope>NUCLEOTIDE SEQUENCE [LARGE SCALE GENOMIC DNA]</scope>
    <source>
        <strain evidence="7 8">NSJ-43</strain>
    </source>
</reference>
<accession>A0ABR7G1Z1</accession>
<dbReference type="EC" id="4.4.1.13" evidence="2"/>
<name>A0ABR7G1Z1_9FIRM</name>
<evidence type="ECO:0000256" key="4">
    <source>
        <dbReference type="ARBA" id="ARBA00023239"/>
    </source>
</evidence>
<organism evidence="7 8">
    <name type="scientific">Lachnospira hominis</name>
    <name type="common">ex Liu et al. 2021</name>
    <dbReference type="NCBI Taxonomy" id="2763051"/>
    <lineage>
        <taxon>Bacteria</taxon>
        <taxon>Bacillati</taxon>
        <taxon>Bacillota</taxon>
        <taxon>Clostridia</taxon>
        <taxon>Lachnospirales</taxon>
        <taxon>Lachnospiraceae</taxon>
        <taxon>Lachnospira</taxon>
    </lineage>
</organism>
<keyword evidence="8" id="KW-1185">Reference proteome</keyword>
<protein>
    <recommendedName>
        <fullName evidence="2">cysteine-S-conjugate beta-lyase</fullName>
        <ecNumber evidence="2">4.4.1.13</ecNumber>
    </recommendedName>
</protein>
<keyword evidence="4" id="KW-0456">Lyase</keyword>
<dbReference type="InterPro" id="IPR015422">
    <property type="entry name" value="PyrdxlP-dep_Trfase_small"/>
</dbReference>
<dbReference type="InterPro" id="IPR004839">
    <property type="entry name" value="Aminotransferase_I/II_large"/>
</dbReference>